<keyword evidence="12" id="KW-0046">Antibiotic resistance</keyword>
<dbReference type="Gene3D" id="3.60.15.10">
    <property type="entry name" value="Ribonuclease Z/Hydroxyacylglutathione hydrolase-like"/>
    <property type="match status" value="1"/>
</dbReference>
<evidence type="ECO:0000313" key="15">
    <source>
        <dbReference type="EMBL" id="MEO3681224.1"/>
    </source>
</evidence>
<dbReference type="PANTHER" id="PTHR42951:SF4">
    <property type="entry name" value="ACYL-COENZYME A THIOESTERASE MBLAC2"/>
    <property type="match status" value="1"/>
</dbReference>
<evidence type="ECO:0000256" key="1">
    <source>
        <dbReference type="ARBA" id="ARBA00001526"/>
    </source>
</evidence>
<dbReference type="EC" id="3.5.2.6" evidence="6"/>
<evidence type="ECO:0000313" key="16">
    <source>
        <dbReference type="Proteomes" id="UP001477278"/>
    </source>
</evidence>
<dbReference type="GO" id="GO:0008800">
    <property type="term" value="F:beta-lactamase activity"/>
    <property type="evidence" value="ECO:0007669"/>
    <property type="project" value="UniProtKB-EC"/>
</dbReference>
<dbReference type="NCBIfam" id="NF033088">
    <property type="entry name" value="bla_subclass_B1"/>
    <property type="match status" value="1"/>
</dbReference>
<feature type="signal peptide" evidence="13">
    <location>
        <begin position="1"/>
        <end position="29"/>
    </location>
</feature>
<organism evidence="15 16">
    <name type="scientific">Shewanella vesiculosa</name>
    <dbReference type="NCBI Taxonomy" id="518738"/>
    <lineage>
        <taxon>Bacteria</taxon>
        <taxon>Pseudomonadati</taxon>
        <taxon>Pseudomonadota</taxon>
        <taxon>Gammaproteobacteria</taxon>
        <taxon>Alteromonadales</taxon>
        <taxon>Shewanellaceae</taxon>
        <taxon>Shewanella</taxon>
    </lineage>
</organism>
<dbReference type="InterPro" id="IPR050855">
    <property type="entry name" value="NDM-1-like"/>
</dbReference>
<dbReference type="PROSITE" id="PS00744">
    <property type="entry name" value="BETA_LACTAMASE_B_2"/>
    <property type="match status" value="1"/>
</dbReference>
<keyword evidence="9" id="KW-0574">Periplasm</keyword>
<evidence type="ECO:0000256" key="9">
    <source>
        <dbReference type="ARBA" id="ARBA00022764"/>
    </source>
</evidence>
<dbReference type="InterPro" id="IPR001279">
    <property type="entry name" value="Metallo-B-lactamas"/>
</dbReference>
<dbReference type="SUPFAM" id="SSF56281">
    <property type="entry name" value="Metallo-hydrolase/oxidoreductase"/>
    <property type="match status" value="1"/>
</dbReference>
<evidence type="ECO:0000256" key="12">
    <source>
        <dbReference type="ARBA" id="ARBA00023251"/>
    </source>
</evidence>
<accession>A0ABV0FK68</accession>
<evidence type="ECO:0000256" key="6">
    <source>
        <dbReference type="ARBA" id="ARBA00012865"/>
    </source>
</evidence>
<dbReference type="CDD" id="cd16301">
    <property type="entry name" value="IMP_DIM-like_MBL-B1"/>
    <property type="match status" value="1"/>
</dbReference>
<evidence type="ECO:0000259" key="14">
    <source>
        <dbReference type="SMART" id="SM00849"/>
    </source>
</evidence>
<evidence type="ECO:0000256" key="10">
    <source>
        <dbReference type="ARBA" id="ARBA00022801"/>
    </source>
</evidence>
<keyword evidence="16" id="KW-1185">Reference proteome</keyword>
<feature type="domain" description="Metallo-beta-lactamase" evidence="14">
    <location>
        <begin position="70"/>
        <end position="238"/>
    </location>
</feature>
<keyword evidence="7" id="KW-0479">Metal-binding</keyword>
<comment type="catalytic activity">
    <reaction evidence="1">
        <text>a beta-lactam + H2O = a substituted beta-amino acid</text>
        <dbReference type="Rhea" id="RHEA:20401"/>
        <dbReference type="ChEBI" id="CHEBI:15377"/>
        <dbReference type="ChEBI" id="CHEBI:35627"/>
        <dbReference type="ChEBI" id="CHEBI:140347"/>
        <dbReference type="EC" id="3.5.2.6"/>
    </reaction>
</comment>
<evidence type="ECO:0000256" key="13">
    <source>
        <dbReference type="SAM" id="SignalP"/>
    </source>
</evidence>
<comment type="subunit">
    <text evidence="5">Monomer.</text>
</comment>
<comment type="caution">
    <text evidence="15">The sequence shown here is derived from an EMBL/GenBank/DDBJ whole genome shotgun (WGS) entry which is preliminary data.</text>
</comment>
<dbReference type="NCBIfam" id="NF012229">
    <property type="entry name" value="bla_class_B_core"/>
    <property type="match status" value="1"/>
</dbReference>
<dbReference type="InterPro" id="IPR001018">
    <property type="entry name" value="Beta-lactamase_class-B_CS"/>
</dbReference>
<evidence type="ECO:0000256" key="2">
    <source>
        <dbReference type="ARBA" id="ARBA00001947"/>
    </source>
</evidence>
<feature type="chain" id="PRO_5047339492" description="beta-lactamase" evidence="13">
    <location>
        <begin position="30"/>
        <end position="259"/>
    </location>
</feature>
<evidence type="ECO:0000256" key="4">
    <source>
        <dbReference type="ARBA" id="ARBA00005250"/>
    </source>
</evidence>
<dbReference type="InterPro" id="IPR058199">
    <property type="entry name" value="BlaB//VIM/IMP-1"/>
</dbReference>
<dbReference type="Proteomes" id="UP001477278">
    <property type="component" value="Unassembled WGS sequence"/>
</dbReference>
<dbReference type="RefSeq" id="WP_347689552.1">
    <property type="nucleotide sequence ID" value="NZ_JBDPZN010000001.1"/>
</dbReference>
<evidence type="ECO:0000256" key="3">
    <source>
        <dbReference type="ARBA" id="ARBA00004418"/>
    </source>
</evidence>
<reference evidence="15 16" key="1">
    <citation type="submission" date="2024-05" db="EMBL/GenBank/DDBJ databases">
        <title>Genome sequencing of Marine Estuary Bacteria, Shewanella vesiculosa and S. baltica, and Pseudomonas syringae.</title>
        <authorList>
            <person name="Gurung A."/>
            <person name="Maclea K.S."/>
        </authorList>
    </citation>
    <scope>NUCLEOTIDE SEQUENCE [LARGE SCALE GENOMIC DNA]</scope>
    <source>
        <strain evidence="15 16">1A</strain>
    </source>
</reference>
<evidence type="ECO:0000256" key="11">
    <source>
        <dbReference type="ARBA" id="ARBA00022833"/>
    </source>
</evidence>
<comment type="similarity">
    <text evidence="4">Belongs to the metallo-beta-lactamase superfamily. Class-B beta-lactamase family.</text>
</comment>
<dbReference type="EMBL" id="JBDPZN010000001">
    <property type="protein sequence ID" value="MEO3681224.1"/>
    <property type="molecule type" value="Genomic_DNA"/>
</dbReference>
<gene>
    <name evidence="15" type="primary">blaDIM</name>
    <name evidence="15" type="ORF">ABHN84_02850</name>
</gene>
<dbReference type="PANTHER" id="PTHR42951">
    <property type="entry name" value="METALLO-BETA-LACTAMASE DOMAIN-CONTAINING"/>
    <property type="match status" value="1"/>
</dbReference>
<comment type="cofactor">
    <cofactor evidence="2">
        <name>Zn(2+)</name>
        <dbReference type="ChEBI" id="CHEBI:29105"/>
    </cofactor>
</comment>
<evidence type="ECO:0000256" key="7">
    <source>
        <dbReference type="ARBA" id="ARBA00022723"/>
    </source>
</evidence>
<dbReference type="InterPro" id="IPR036866">
    <property type="entry name" value="RibonucZ/Hydroxyglut_hydro"/>
</dbReference>
<keyword evidence="11" id="KW-0862">Zinc</keyword>
<proteinExistence type="inferred from homology"/>
<comment type="subcellular location">
    <subcellularLocation>
        <location evidence="3">Periplasm</location>
    </subcellularLocation>
</comment>
<evidence type="ECO:0000256" key="8">
    <source>
        <dbReference type="ARBA" id="ARBA00022729"/>
    </source>
</evidence>
<name>A0ABV0FK68_9GAMM</name>
<evidence type="ECO:0000256" key="5">
    <source>
        <dbReference type="ARBA" id="ARBA00011245"/>
    </source>
</evidence>
<keyword evidence="8 13" id="KW-0732">Signal</keyword>
<protein>
    <recommendedName>
        <fullName evidence="6">beta-lactamase</fullName>
        <ecNumber evidence="6">3.5.2.6</ecNumber>
    </recommendedName>
</protein>
<dbReference type="SMART" id="SM00849">
    <property type="entry name" value="Lactamase_B"/>
    <property type="match status" value="1"/>
</dbReference>
<keyword evidence="10 15" id="KW-0378">Hydrolase</keyword>
<dbReference type="NCBIfam" id="NF012145">
    <property type="entry name" value="blaDIM_SIM_IMP"/>
    <property type="match status" value="1"/>
</dbReference>
<dbReference type="Pfam" id="PF00753">
    <property type="entry name" value="Lactamase_B"/>
    <property type="match status" value="1"/>
</dbReference>
<sequence>MINLTFHRSWRIMGVVALMLCLPSYGHEAEQTTNQTVKPSLEGQLTVSKLADGVYLHHSYMNVSNFGLVEANGLVVVEDKQAYIIDTPWTDSDTAKLIDWIAQQGFTPVASISTHSHQDRAGGIGYLNSQGIATTVSETTQKILAKNAKPIAKNTFGGTQYIMKTDLVEVYDLGAGHTEDNLVVWLPAQKILFGGCLIKSLNSSVLGYTAEADMQAWPLTVAKVQAQFPQVKMVVPGHGKVGDKALLTHTIALLNNLSI</sequence>